<dbReference type="SUPFAM" id="SSF48452">
    <property type="entry name" value="TPR-like"/>
    <property type="match status" value="1"/>
</dbReference>
<dbReference type="Pfam" id="PF00515">
    <property type="entry name" value="TPR_1"/>
    <property type="match status" value="1"/>
</dbReference>
<dbReference type="STRING" id="655353.SAMN04488056_103278"/>
<keyword evidence="3" id="KW-0808">Transferase</keyword>
<dbReference type="GO" id="GO:0008168">
    <property type="term" value="F:methyltransferase activity"/>
    <property type="evidence" value="ECO:0007669"/>
    <property type="project" value="UniProtKB-KW"/>
</dbReference>
<evidence type="ECO:0000313" key="3">
    <source>
        <dbReference type="EMBL" id="SFO13219.1"/>
    </source>
</evidence>
<dbReference type="Gene3D" id="3.40.50.150">
    <property type="entry name" value="Vaccinia Virus protein VP39"/>
    <property type="match status" value="1"/>
</dbReference>
<dbReference type="InterPro" id="IPR019734">
    <property type="entry name" value="TPR_rpt"/>
</dbReference>
<dbReference type="OrthoDB" id="465636at2"/>
<dbReference type="Proteomes" id="UP000199236">
    <property type="component" value="Unassembled WGS sequence"/>
</dbReference>
<dbReference type="SUPFAM" id="SSF53335">
    <property type="entry name" value="S-adenosyl-L-methionine-dependent methyltransferases"/>
    <property type="match status" value="1"/>
</dbReference>
<dbReference type="PROSITE" id="PS50293">
    <property type="entry name" value="TPR_REGION"/>
    <property type="match status" value="1"/>
</dbReference>
<feature type="repeat" description="TPR" evidence="1">
    <location>
        <begin position="9"/>
        <end position="42"/>
    </location>
</feature>
<dbReference type="Pfam" id="PF08242">
    <property type="entry name" value="Methyltransf_12"/>
    <property type="match status" value="1"/>
</dbReference>
<dbReference type="CDD" id="cd02440">
    <property type="entry name" value="AdoMet_MTases"/>
    <property type="match status" value="1"/>
</dbReference>
<dbReference type="RefSeq" id="WP_090070940.1">
    <property type="nucleotide sequence ID" value="NZ_FOVR01000003.1"/>
</dbReference>
<dbReference type="InterPro" id="IPR029063">
    <property type="entry name" value="SAM-dependent_MTases_sf"/>
</dbReference>
<dbReference type="PROSITE" id="PS50005">
    <property type="entry name" value="TPR"/>
    <property type="match status" value="1"/>
</dbReference>
<protein>
    <submittedName>
        <fullName evidence="3">Predicted methyltransferase, contains TPR repeat</fullName>
    </submittedName>
</protein>
<feature type="domain" description="Methyltransferase type 12" evidence="2">
    <location>
        <begin position="111"/>
        <end position="208"/>
    </location>
</feature>
<dbReference type="InterPro" id="IPR011990">
    <property type="entry name" value="TPR-like_helical_dom_sf"/>
</dbReference>
<dbReference type="EMBL" id="FOVR01000003">
    <property type="protein sequence ID" value="SFO13219.1"/>
    <property type="molecule type" value="Genomic_DNA"/>
</dbReference>
<keyword evidence="3" id="KW-0489">Methyltransferase</keyword>
<proteinExistence type="predicted"/>
<gene>
    <name evidence="3" type="ORF">SAMN04488056_103278</name>
</gene>
<organism evidence="3 4">
    <name type="scientific">Cohaesibacter marisflavi</name>
    <dbReference type="NCBI Taxonomy" id="655353"/>
    <lineage>
        <taxon>Bacteria</taxon>
        <taxon>Pseudomonadati</taxon>
        <taxon>Pseudomonadota</taxon>
        <taxon>Alphaproteobacteria</taxon>
        <taxon>Hyphomicrobiales</taxon>
        <taxon>Cohaesibacteraceae</taxon>
    </lineage>
</organism>
<reference evidence="3 4" key="1">
    <citation type="submission" date="2016-10" db="EMBL/GenBank/DDBJ databases">
        <authorList>
            <person name="de Groot N.N."/>
        </authorList>
    </citation>
    <scope>NUCLEOTIDE SEQUENCE [LARGE SCALE GENOMIC DNA]</scope>
    <source>
        <strain evidence="3 4">CGMCC 1.9157</strain>
    </source>
</reference>
<dbReference type="SMART" id="SM00028">
    <property type="entry name" value="TPR"/>
    <property type="match status" value="1"/>
</dbReference>
<dbReference type="Gene3D" id="1.25.40.10">
    <property type="entry name" value="Tetratricopeptide repeat domain"/>
    <property type="match status" value="1"/>
</dbReference>
<evidence type="ECO:0000259" key="2">
    <source>
        <dbReference type="Pfam" id="PF08242"/>
    </source>
</evidence>
<dbReference type="GO" id="GO:0032259">
    <property type="term" value="P:methylation"/>
    <property type="evidence" value="ECO:0007669"/>
    <property type="project" value="UniProtKB-KW"/>
</dbReference>
<evidence type="ECO:0000313" key="4">
    <source>
        <dbReference type="Proteomes" id="UP000199236"/>
    </source>
</evidence>
<name>A0A1I5EP35_9HYPH</name>
<sequence length="281" mass="31104">MSEIDLDALQEAYNNALELEKAGKFDEAAESYRKALELDPEDHAGASVRLASMQRGPSPNKAPVAYVATLFDQHAAAFEKILVDDLGYAVPMMVREMIHSAAPERRFARMLDLGCGTGLTGISMKDKVDNMIGVDISTGMLDEAYDKEVYDDLYAGDVVEFLSEIEDDGEGDASGWDLIVSTDVLPYLGELDEKFHHVGRCLDAGGLFAFSSETMPEEDFAGAPYKVGPKQRFAHSERYVRELLDANRMDVKHFEMIVVRTDEGKPIYGHLVLAQKRPNAD</sequence>
<dbReference type="PANTHER" id="PTHR43861">
    <property type="entry name" value="TRANS-ACONITATE 2-METHYLTRANSFERASE-RELATED"/>
    <property type="match status" value="1"/>
</dbReference>
<dbReference type="InterPro" id="IPR013217">
    <property type="entry name" value="Methyltransf_12"/>
</dbReference>
<accession>A0A1I5EP35</accession>
<dbReference type="AlphaFoldDB" id="A0A1I5EP35"/>
<keyword evidence="1" id="KW-0802">TPR repeat</keyword>
<evidence type="ECO:0000256" key="1">
    <source>
        <dbReference type="PROSITE-ProRule" id="PRU00339"/>
    </source>
</evidence>
<keyword evidence="4" id="KW-1185">Reference proteome</keyword>